<feature type="region of interest" description="Disordered" evidence="2">
    <location>
        <begin position="205"/>
        <end position="281"/>
    </location>
</feature>
<sequence length="433" mass="47404">MADAAKETESSFEVRGPAVVSWESQSSHTPRYVNPDPANKRVVLEVCLDRSACFFRLRVPIRLKALDNTYLYFHIPPDHISSLEWAIDFDAPGLVRQQLNGSVTRLHFRLRTPGQLVVPAQQSLEPRKPATARAIEALTSLAAVDALSVHVEHTVLSKPRLELLEAAVKSGASSPPARLLDLRSLYNGKGGKYFASPVDENAVSTASDDAASTVAGDSPPSYDEIGAGPPMPPIVQANPRKRSRHNSGSSGGVGSSARPLKRATHDRDVKDASASMSLTEQALKPGLEPSKESELLARLLALLKMQQETIERLNDTVAALESRVAAMQERLDETGDKVDVLDVNVCDLGQSVDALEDQMPDIEEILEEALKRKISDEVQEQVEERMQDMFARIKNAFCDYSLLMRDMMQMGSMTEAVPRPLCSVELLCSASSY</sequence>
<dbReference type="AlphaFoldDB" id="A0AAN7H6F7"/>
<evidence type="ECO:0000256" key="2">
    <source>
        <dbReference type="SAM" id="MobiDB-lite"/>
    </source>
</evidence>
<gene>
    <name evidence="3" type="ORF">C8A03DRAFT_39399</name>
</gene>
<comment type="caution">
    <text evidence="3">The sequence shown here is derived from an EMBL/GenBank/DDBJ whole genome shotgun (WGS) entry which is preliminary data.</text>
</comment>
<reference evidence="3" key="2">
    <citation type="submission" date="2023-05" db="EMBL/GenBank/DDBJ databases">
        <authorList>
            <consortium name="Lawrence Berkeley National Laboratory"/>
            <person name="Steindorff A."/>
            <person name="Hensen N."/>
            <person name="Bonometti L."/>
            <person name="Westerberg I."/>
            <person name="Brannstrom I.O."/>
            <person name="Guillou S."/>
            <person name="Cros-Aarteil S."/>
            <person name="Calhoun S."/>
            <person name="Haridas S."/>
            <person name="Kuo A."/>
            <person name="Mondo S."/>
            <person name="Pangilinan J."/>
            <person name="Riley R."/>
            <person name="Labutti K."/>
            <person name="Andreopoulos B."/>
            <person name="Lipzen A."/>
            <person name="Chen C."/>
            <person name="Yanf M."/>
            <person name="Daum C."/>
            <person name="Ng V."/>
            <person name="Clum A."/>
            <person name="Ohm R."/>
            <person name="Martin F."/>
            <person name="Silar P."/>
            <person name="Natvig D."/>
            <person name="Lalanne C."/>
            <person name="Gautier V."/>
            <person name="Ament-Velasquez S.L."/>
            <person name="Kruys A."/>
            <person name="Hutchinson M.I."/>
            <person name="Powell A.J."/>
            <person name="Barry K."/>
            <person name="Miller A.N."/>
            <person name="Grigoriev I.V."/>
            <person name="Debuchy R."/>
            <person name="Gladieux P."/>
            <person name="Thoren M.H."/>
            <person name="Johannesson H."/>
        </authorList>
    </citation>
    <scope>NUCLEOTIDE SEQUENCE</scope>
    <source>
        <strain evidence="3">CBS 532.94</strain>
    </source>
</reference>
<proteinExistence type="predicted"/>
<organism evidence="3 4">
    <name type="scientific">Achaetomium macrosporum</name>
    <dbReference type="NCBI Taxonomy" id="79813"/>
    <lineage>
        <taxon>Eukaryota</taxon>
        <taxon>Fungi</taxon>
        <taxon>Dikarya</taxon>
        <taxon>Ascomycota</taxon>
        <taxon>Pezizomycotina</taxon>
        <taxon>Sordariomycetes</taxon>
        <taxon>Sordariomycetidae</taxon>
        <taxon>Sordariales</taxon>
        <taxon>Chaetomiaceae</taxon>
        <taxon>Achaetomium</taxon>
    </lineage>
</organism>
<dbReference type="Proteomes" id="UP001303760">
    <property type="component" value="Unassembled WGS sequence"/>
</dbReference>
<protein>
    <submittedName>
        <fullName evidence="3">Uncharacterized protein</fullName>
    </submittedName>
</protein>
<evidence type="ECO:0000313" key="3">
    <source>
        <dbReference type="EMBL" id="KAK4232937.1"/>
    </source>
</evidence>
<dbReference type="Gene3D" id="1.20.1270.70">
    <property type="entry name" value="Designed single chain three-helix bundle"/>
    <property type="match status" value="1"/>
</dbReference>
<feature type="compositionally biased region" description="Low complexity" evidence="2">
    <location>
        <begin position="205"/>
        <end position="215"/>
    </location>
</feature>
<keyword evidence="4" id="KW-1185">Reference proteome</keyword>
<keyword evidence="1" id="KW-0175">Coiled coil</keyword>
<dbReference type="EMBL" id="MU860759">
    <property type="protein sequence ID" value="KAK4232937.1"/>
    <property type="molecule type" value="Genomic_DNA"/>
</dbReference>
<accession>A0AAN7H6F7</accession>
<name>A0AAN7H6F7_9PEZI</name>
<reference evidence="3" key="1">
    <citation type="journal article" date="2023" name="Mol. Phylogenet. Evol.">
        <title>Genome-scale phylogeny and comparative genomics of the fungal order Sordariales.</title>
        <authorList>
            <person name="Hensen N."/>
            <person name="Bonometti L."/>
            <person name="Westerberg I."/>
            <person name="Brannstrom I.O."/>
            <person name="Guillou S."/>
            <person name="Cros-Aarteil S."/>
            <person name="Calhoun S."/>
            <person name="Haridas S."/>
            <person name="Kuo A."/>
            <person name="Mondo S."/>
            <person name="Pangilinan J."/>
            <person name="Riley R."/>
            <person name="LaButti K."/>
            <person name="Andreopoulos B."/>
            <person name="Lipzen A."/>
            <person name="Chen C."/>
            <person name="Yan M."/>
            <person name="Daum C."/>
            <person name="Ng V."/>
            <person name="Clum A."/>
            <person name="Steindorff A."/>
            <person name="Ohm R.A."/>
            <person name="Martin F."/>
            <person name="Silar P."/>
            <person name="Natvig D.O."/>
            <person name="Lalanne C."/>
            <person name="Gautier V."/>
            <person name="Ament-Velasquez S.L."/>
            <person name="Kruys A."/>
            <person name="Hutchinson M.I."/>
            <person name="Powell A.J."/>
            <person name="Barry K."/>
            <person name="Miller A.N."/>
            <person name="Grigoriev I.V."/>
            <person name="Debuchy R."/>
            <person name="Gladieux P."/>
            <person name="Hiltunen Thoren M."/>
            <person name="Johannesson H."/>
        </authorList>
    </citation>
    <scope>NUCLEOTIDE SEQUENCE</scope>
    <source>
        <strain evidence="3">CBS 532.94</strain>
    </source>
</reference>
<evidence type="ECO:0000256" key="1">
    <source>
        <dbReference type="SAM" id="Coils"/>
    </source>
</evidence>
<evidence type="ECO:0000313" key="4">
    <source>
        <dbReference type="Proteomes" id="UP001303760"/>
    </source>
</evidence>
<feature type="coiled-coil region" evidence="1">
    <location>
        <begin position="296"/>
        <end position="372"/>
    </location>
</feature>